<dbReference type="Pfam" id="PF00188">
    <property type="entry name" value="CAP"/>
    <property type="match status" value="1"/>
</dbReference>
<name>A0A1C0YJN3_9BACL</name>
<feature type="chain" id="PRO_5008649120" description="SLH domain-containing protein" evidence="1">
    <location>
        <begin position="28"/>
        <end position="352"/>
    </location>
</feature>
<evidence type="ECO:0000313" key="4">
    <source>
        <dbReference type="Proteomes" id="UP000093199"/>
    </source>
</evidence>
<dbReference type="Proteomes" id="UP000093199">
    <property type="component" value="Unassembled WGS sequence"/>
</dbReference>
<feature type="domain" description="SLH" evidence="2">
    <location>
        <begin position="145"/>
        <end position="207"/>
    </location>
</feature>
<dbReference type="CDD" id="cd05379">
    <property type="entry name" value="CAP_bacterial"/>
    <property type="match status" value="1"/>
</dbReference>
<dbReference type="Gene3D" id="3.40.33.10">
    <property type="entry name" value="CAP"/>
    <property type="match status" value="1"/>
</dbReference>
<evidence type="ECO:0000313" key="3">
    <source>
        <dbReference type="EMBL" id="OCS87397.1"/>
    </source>
</evidence>
<dbReference type="PROSITE" id="PS51272">
    <property type="entry name" value="SLH"/>
    <property type="match status" value="2"/>
</dbReference>
<keyword evidence="4" id="KW-1185">Reference proteome</keyword>
<dbReference type="AlphaFoldDB" id="A0A1C0YJN3"/>
<keyword evidence="1" id="KW-0732">Signal</keyword>
<sequence>MEEVVLMKRIMVVMFLCCLVSPHVAQAAYKDVPHTHWGKETVDWVIEEGYMTSYDGYFSPNKPIARIDAIVALAKMAGIHEQPVTRKLAFTDLQPTDKGYSIIEQLVTREVLVEQQTFQPYEPITRAQLSKLLAMLFTIQTDYKNTSHFTDVPNTLWAKSYIESLADIGIIDRTQHSFYPHRPVTKVQLAAFMHRIQSFEQKMLEHDVIYDYLQKKYIFTFNYSDSWVKRVIDLVNIERSKENLLPLVLDEQLSQIAIIKAMDMKDNRYFEHKSPTYGYAWDMASLFNYQFQRFGENIAIRFQSPEDVVYAWMNSEKHRANILKAHFTHIGIGIQYDEVEKQMYWVQFFATK</sequence>
<evidence type="ECO:0000259" key="2">
    <source>
        <dbReference type="PROSITE" id="PS51272"/>
    </source>
</evidence>
<protein>
    <recommendedName>
        <fullName evidence="2">SLH domain-containing protein</fullName>
    </recommendedName>
</protein>
<evidence type="ECO:0000256" key="1">
    <source>
        <dbReference type="SAM" id="SignalP"/>
    </source>
</evidence>
<accession>A0A1C0YJN3</accession>
<proteinExistence type="predicted"/>
<dbReference type="InterPro" id="IPR001119">
    <property type="entry name" value="SLH_dom"/>
</dbReference>
<dbReference type="STRING" id="33978.A6M13_08745"/>
<dbReference type="Pfam" id="PF00395">
    <property type="entry name" value="SLH"/>
    <property type="match status" value="3"/>
</dbReference>
<dbReference type="EMBL" id="MASJ01000003">
    <property type="protein sequence ID" value="OCS87397.1"/>
    <property type="molecule type" value="Genomic_DNA"/>
</dbReference>
<gene>
    <name evidence="3" type="ORF">A6M13_08745</name>
</gene>
<dbReference type="PANTHER" id="PTHR31157:SF1">
    <property type="entry name" value="SCP DOMAIN-CONTAINING PROTEIN"/>
    <property type="match status" value="1"/>
</dbReference>
<dbReference type="PANTHER" id="PTHR31157">
    <property type="entry name" value="SCP DOMAIN-CONTAINING PROTEIN"/>
    <property type="match status" value="1"/>
</dbReference>
<dbReference type="InterPro" id="IPR014044">
    <property type="entry name" value="CAP_dom"/>
</dbReference>
<comment type="caution">
    <text evidence="3">The sequence shown here is derived from an EMBL/GenBank/DDBJ whole genome shotgun (WGS) entry which is preliminary data.</text>
</comment>
<dbReference type="SUPFAM" id="SSF55797">
    <property type="entry name" value="PR-1-like"/>
    <property type="match status" value="1"/>
</dbReference>
<organism evidence="3 4">
    <name type="scientific">Caryophanon tenue</name>
    <dbReference type="NCBI Taxonomy" id="33978"/>
    <lineage>
        <taxon>Bacteria</taxon>
        <taxon>Bacillati</taxon>
        <taxon>Bacillota</taxon>
        <taxon>Bacilli</taxon>
        <taxon>Bacillales</taxon>
        <taxon>Caryophanaceae</taxon>
        <taxon>Caryophanon</taxon>
    </lineage>
</organism>
<feature type="signal peptide" evidence="1">
    <location>
        <begin position="1"/>
        <end position="27"/>
    </location>
</feature>
<reference evidence="3 4" key="1">
    <citation type="submission" date="2016-07" db="EMBL/GenBank/DDBJ databases">
        <title>Caryophanon tenue genome sequencing.</title>
        <authorList>
            <person name="Verma A."/>
            <person name="Pal Y."/>
            <person name="Krishnamurthi S."/>
        </authorList>
    </citation>
    <scope>NUCLEOTIDE SEQUENCE [LARGE SCALE GENOMIC DNA]</scope>
    <source>
        <strain evidence="3 4">DSM 14152</strain>
    </source>
</reference>
<dbReference type="InterPro" id="IPR035940">
    <property type="entry name" value="CAP_sf"/>
</dbReference>
<feature type="domain" description="SLH" evidence="2">
    <location>
        <begin position="25"/>
        <end position="87"/>
    </location>
</feature>